<evidence type="ECO:0000313" key="4">
    <source>
        <dbReference type="EMBL" id="PMP80783.1"/>
    </source>
</evidence>
<reference evidence="4 5" key="1">
    <citation type="submission" date="2018-01" db="EMBL/GenBank/DDBJ databases">
        <title>Metagenomic assembled genomes from two thermal pools in the Uzon Caldera, Kamchatka, Russia.</title>
        <authorList>
            <person name="Wilkins L."/>
            <person name="Ettinger C."/>
        </authorList>
    </citation>
    <scope>NUCLEOTIDE SEQUENCE [LARGE SCALE GENOMIC DNA]</scope>
    <source>
        <strain evidence="4">ZAV-02</strain>
    </source>
</reference>
<dbReference type="InterPro" id="IPR000836">
    <property type="entry name" value="PRTase_dom"/>
</dbReference>
<dbReference type="InterPro" id="IPR050118">
    <property type="entry name" value="Pur/Pyrimidine_PRTase"/>
</dbReference>
<proteinExistence type="predicted"/>
<organism evidence="4 5">
    <name type="scientific">Chloroflexus aggregans</name>
    <dbReference type="NCBI Taxonomy" id="152260"/>
    <lineage>
        <taxon>Bacteria</taxon>
        <taxon>Bacillati</taxon>
        <taxon>Chloroflexota</taxon>
        <taxon>Chloroflexia</taxon>
        <taxon>Chloroflexales</taxon>
        <taxon>Chloroflexineae</taxon>
        <taxon>Chloroflexaceae</taxon>
        <taxon>Chloroflexus</taxon>
    </lineage>
</organism>
<dbReference type="PANTHER" id="PTHR43864:SF1">
    <property type="entry name" value="XANTHINE PHOSPHORIBOSYLTRANSFERASE"/>
    <property type="match status" value="1"/>
</dbReference>
<keyword evidence="4" id="KW-0328">Glycosyltransferase</keyword>
<evidence type="ECO:0000313" key="5">
    <source>
        <dbReference type="Proteomes" id="UP000243376"/>
    </source>
</evidence>
<evidence type="ECO:0000259" key="3">
    <source>
        <dbReference type="Pfam" id="PF00156"/>
    </source>
</evidence>
<dbReference type="PANTHER" id="PTHR43864">
    <property type="entry name" value="HYPOXANTHINE/GUANINE PHOSPHORIBOSYLTRANSFERASE"/>
    <property type="match status" value="1"/>
</dbReference>
<dbReference type="EMBL" id="PNIQ01000596">
    <property type="protein sequence ID" value="PMP80783.1"/>
    <property type="molecule type" value="Genomic_DNA"/>
</dbReference>
<keyword evidence="1 4" id="KW-0808">Transferase</keyword>
<dbReference type="GO" id="GO:0016757">
    <property type="term" value="F:glycosyltransferase activity"/>
    <property type="evidence" value="ECO:0007669"/>
    <property type="project" value="UniProtKB-KW"/>
</dbReference>
<evidence type="ECO:0000256" key="2">
    <source>
        <dbReference type="ARBA" id="ARBA00022726"/>
    </source>
</evidence>
<dbReference type="GO" id="GO:0006166">
    <property type="term" value="P:purine ribonucleoside salvage"/>
    <property type="evidence" value="ECO:0007669"/>
    <property type="project" value="UniProtKB-KW"/>
</dbReference>
<protein>
    <submittedName>
        <fullName evidence="4">Xanthine phosphoribosyltransferase</fullName>
    </submittedName>
</protein>
<dbReference type="Pfam" id="PF00156">
    <property type="entry name" value="Pribosyltran"/>
    <property type="match status" value="1"/>
</dbReference>
<keyword evidence="2" id="KW-0660">Purine salvage</keyword>
<dbReference type="SUPFAM" id="SSF53271">
    <property type="entry name" value="PRTase-like"/>
    <property type="match status" value="1"/>
</dbReference>
<comment type="caution">
    <text evidence="4">The sequence shown here is derived from an EMBL/GenBank/DDBJ whole genome shotgun (WGS) entry which is preliminary data.</text>
</comment>
<accession>A0A2J6X3W6</accession>
<dbReference type="AlphaFoldDB" id="A0A2J6X3W6"/>
<dbReference type="Proteomes" id="UP000243376">
    <property type="component" value="Unassembled WGS sequence"/>
</dbReference>
<name>A0A2J6X3W6_9CHLR</name>
<gene>
    <name evidence="4" type="ORF">C0184_08970</name>
</gene>
<dbReference type="Gene3D" id="3.40.50.2020">
    <property type="match status" value="1"/>
</dbReference>
<dbReference type="InterPro" id="IPR029057">
    <property type="entry name" value="PRTase-like"/>
</dbReference>
<evidence type="ECO:0000256" key="1">
    <source>
        <dbReference type="ARBA" id="ARBA00022679"/>
    </source>
</evidence>
<dbReference type="CDD" id="cd06223">
    <property type="entry name" value="PRTases_typeI"/>
    <property type="match status" value="1"/>
</dbReference>
<feature type="domain" description="Phosphoribosyltransferase" evidence="3">
    <location>
        <begin position="53"/>
        <end position="166"/>
    </location>
</feature>
<sequence>MNLLPTTFCEPFPPLVQRINAEAVVINDRILKIDHLLNHRIDTDLMQAIGAELANRLAPFQPDLILTAEASGIPPALSTAFACRIPLVYAKKYHPDVPMPALTRLISSPTKGGEVLLAITARFIPAKARVAIVDDFLANGRTTLALAEMAQEAGASVVAAAFVVEKVFQQGREPLLALGIPVIALAQIERFADGRPVISGWSSS</sequence>